<dbReference type="Proteomes" id="UP000031552">
    <property type="component" value="Unassembled WGS sequence"/>
</dbReference>
<evidence type="ECO:0000313" key="2">
    <source>
        <dbReference type="EMBL" id="CDR33311.1"/>
    </source>
</evidence>
<sequence length="118" mass="12975">MQITSLEEKLLLLLQTTQNLIKEGEEEGKKINEFILDSNKLVSSDSPEGSLKNKDIKKIENSENNSLIFWVGLIASVVFPLLFIVNPGLSAIGVLLIGALLIKAYVAKKKPPEATQEL</sequence>
<comment type="caution">
    <text evidence="2">The sequence shown here is derived from an EMBL/GenBank/DDBJ whole genome shotgun (WGS) entry which is preliminary data.</text>
</comment>
<evidence type="ECO:0000313" key="3">
    <source>
        <dbReference type="Proteomes" id="UP000031552"/>
    </source>
</evidence>
<evidence type="ECO:0000256" key="1">
    <source>
        <dbReference type="SAM" id="Phobius"/>
    </source>
</evidence>
<accession>A0A090CYC8</accession>
<protein>
    <submittedName>
        <fullName evidence="2">Membrane protein</fullName>
    </submittedName>
</protein>
<feature type="transmembrane region" description="Helical" evidence="1">
    <location>
        <begin position="67"/>
        <end position="85"/>
    </location>
</feature>
<proteinExistence type="predicted"/>
<keyword evidence="1" id="KW-1133">Transmembrane helix</keyword>
<keyword evidence="1" id="KW-0472">Membrane</keyword>
<dbReference type="EMBL" id="CCEJ010000003">
    <property type="protein sequence ID" value="CDR33311.1"/>
    <property type="molecule type" value="Genomic_DNA"/>
</dbReference>
<dbReference type="AlphaFoldDB" id="A0A090CYC8"/>
<dbReference type="RefSeq" id="WP_041016823.1">
    <property type="nucleotide sequence ID" value="NZ_CCEJ010000003.1"/>
</dbReference>
<keyword evidence="1" id="KW-0812">Transmembrane</keyword>
<keyword evidence="3" id="KW-1185">Reference proteome</keyword>
<name>A0A090CYC8_9BACT</name>
<reference evidence="2" key="2">
    <citation type="submission" date="2014-09" db="EMBL/GenBank/DDBJ databases">
        <title>Criblamydia sequanensis harbors a mega-plasmid encoding arsenite resistance.</title>
        <authorList>
            <person name="Bertelli C."/>
            <person name="Goesmann A."/>
            <person name="Greub G."/>
        </authorList>
    </citation>
    <scope>NUCLEOTIDE SEQUENCE [LARGE SCALE GENOMIC DNA]</scope>
    <source>
        <strain evidence="2">CRIB-18</strain>
    </source>
</reference>
<feature type="transmembrane region" description="Helical" evidence="1">
    <location>
        <begin position="91"/>
        <end position="107"/>
    </location>
</feature>
<gene>
    <name evidence="2" type="ORF">CSEC_0474</name>
</gene>
<organism evidence="2 3">
    <name type="scientific">Candidatus Criblamydia sequanensis CRIB-18</name>
    <dbReference type="NCBI Taxonomy" id="1437425"/>
    <lineage>
        <taxon>Bacteria</taxon>
        <taxon>Pseudomonadati</taxon>
        <taxon>Chlamydiota</taxon>
        <taxon>Chlamydiia</taxon>
        <taxon>Parachlamydiales</taxon>
        <taxon>Candidatus Criblamydiaceae</taxon>
        <taxon>Candidatus Criblamydia</taxon>
    </lineage>
</organism>
<reference evidence="2" key="1">
    <citation type="submission" date="2013-12" db="EMBL/GenBank/DDBJ databases">
        <authorList>
            <person name="Linke B."/>
        </authorList>
    </citation>
    <scope>NUCLEOTIDE SEQUENCE [LARGE SCALE GENOMIC DNA]</scope>
    <source>
        <strain evidence="2">CRIB-18</strain>
    </source>
</reference>